<organism evidence="1 2">
    <name type="scientific">Penicillium rubens (strain ATCC 28089 / DSM 1075 / NRRL 1951 / Wisconsin 54-1255)</name>
    <name type="common">Penicillium chrysogenum</name>
    <dbReference type="NCBI Taxonomy" id="500485"/>
    <lineage>
        <taxon>Eukaryota</taxon>
        <taxon>Fungi</taxon>
        <taxon>Dikarya</taxon>
        <taxon>Ascomycota</taxon>
        <taxon>Pezizomycotina</taxon>
        <taxon>Eurotiomycetes</taxon>
        <taxon>Eurotiomycetidae</taxon>
        <taxon>Eurotiales</taxon>
        <taxon>Aspergillaceae</taxon>
        <taxon>Penicillium</taxon>
        <taxon>Penicillium chrysogenum species complex</taxon>
    </lineage>
</organism>
<dbReference type="Proteomes" id="UP000000724">
    <property type="component" value="Contig Pc00c13"/>
</dbReference>
<gene>
    <name evidence="1" type="ORF">Pc13g06910</name>
    <name evidence="1" type="ORF">PCH_Pc13g06910</name>
</gene>
<proteinExistence type="predicted"/>
<sequence>MDDGYYQDGCGEVAVIVEHNQRRLMETIEDEAENFILERNRMRCDALNATRYLSTLDSLLHGTLKKPSGCLKVPENVCDLKSLSSATALSYGTQAHQNALAAVLRFGYWFLSANIVTYRATLRVSIGMLDIQRSHLPQFDCIPNFWFDECPPTRPKACAGPGNIRVCCQMNDEISAPYLPHTY</sequence>
<protein>
    <submittedName>
        <fullName evidence="1">Uncharacterized protein</fullName>
    </submittedName>
</protein>
<dbReference type="HOGENOM" id="CLU_1475622_0_0_1"/>
<accession>B6H3M5</accession>
<dbReference type="EMBL" id="AM920428">
    <property type="protein sequence ID" value="CAP91760.1"/>
    <property type="molecule type" value="Genomic_DNA"/>
</dbReference>
<evidence type="ECO:0000313" key="2">
    <source>
        <dbReference type="Proteomes" id="UP000000724"/>
    </source>
</evidence>
<evidence type="ECO:0000313" key="1">
    <source>
        <dbReference type="EMBL" id="CAP91760.1"/>
    </source>
</evidence>
<dbReference type="AlphaFoldDB" id="B6H3M5"/>
<reference evidence="1 2" key="1">
    <citation type="journal article" date="2008" name="Nat. Biotechnol.">
        <title>Genome sequencing and analysis of the filamentous fungus Penicillium chrysogenum.</title>
        <authorList>
            <person name="van den Berg M.A."/>
            <person name="Albang R."/>
            <person name="Albermann K."/>
            <person name="Badger J.H."/>
            <person name="Daran J.-M."/>
            <person name="Driessen A.J.M."/>
            <person name="Garcia-Estrada C."/>
            <person name="Fedorova N.D."/>
            <person name="Harris D.M."/>
            <person name="Heijne W.H.M."/>
            <person name="Joardar V.S."/>
            <person name="Kiel J.A.K.W."/>
            <person name="Kovalchuk A."/>
            <person name="Martin J.F."/>
            <person name="Nierman W.C."/>
            <person name="Nijland J.G."/>
            <person name="Pronk J.T."/>
            <person name="Roubos J.A."/>
            <person name="van der Klei I.J."/>
            <person name="van Peij N.N.M.E."/>
            <person name="Veenhuis M."/>
            <person name="von Doehren H."/>
            <person name="Wagner C."/>
            <person name="Wortman J.R."/>
            <person name="Bovenberg R.A.L."/>
        </authorList>
    </citation>
    <scope>NUCLEOTIDE SEQUENCE [LARGE SCALE GENOMIC DNA]</scope>
    <source>
        <strain evidence="2">ATCC 28089 / DSM 1075 / NRRL 1951 / Wisconsin 54-1255</strain>
    </source>
</reference>
<dbReference type="VEuPathDB" id="FungiDB:PCH_Pc13g06910"/>
<keyword evidence="2" id="KW-1185">Reference proteome</keyword>
<name>B6H3M5_PENRW</name>